<dbReference type="Proteomes" id="UP000540685">
    <property type="component" value="Unassembled WGS sequence"/>
</dbReference>
<evidence type="ECO:0000313" key="4">
    <source>
        <dbReference type="EMBL" id="MBB5818125.1"/>
    </source>
</evidence>
<protein>
    <submittedName>
        <fullName evidence="4">DNA-binding CsgD family transcriptional regulator</fullName>
    </submittedName>
</protein>
<dbReference type="PANTHER" id="PTHR16305">
    <property type="entry name" value="TESTICULAR SOLUBLE ADENYLYL CYCLASE"/>
    <property type="match status" value="1"/>
</dbReference>
<dbReference type="Pfam" id="PF00196">
    <property type="entry name" value="GerE"/>
    <property type="match status" value="1"/>
</dbReference>
<dbReference type="GO" id="GO:0003677">
    <property type="term" value="F:DNA binding"/>
    <property type="evidence" value="ECO:0007669"/>
    <property type="project" value="UniProtKB-KW"/>
</dbReference>
<evidence type="ECO:0000256" key="2">
    <source>
        <dbReference type="ARBA" id="ARBA00022840"/>
    </source>
</evidence>
<name>A0A7W9MET6_9ACTN</name>
<dbReference type="SUPFAM" id="SSF48452">
    <property type="entry name" value="TPR-like"/>
    <property type="match status" value="1"/>
</dbReference>
<dbReference type="Gene3D" id="1.10.10.10">
    <property type="entry name" value="Winged helix-like DNA-binding domain superfamily/Winged helix DNA-binding domain"/>
    <property type="match status" value="1"/>
</dbReference>
<gene>
    <name evidence="4" type="ORF">F4562_001187</name>
</gene>
<dbReference type="InterPro" id="IPR000792">
    <property type="entry name" value="Tscrpt_reg_LuxR_C"/>
</dbReference>
<dbReference type="Gene3D" id="1.25.40.10">
    <property type="entry name" value="Tetratricopeptide repeat domain"/>
    <property type="match status" value="1"/>
</dbReference>
<dbReference type="InterPro" id="IPR036388">
    <property type="entry name" value="WH-like_DNA-bd_sf"/>
</dbReference>
<dbReference type="InterPro" id="IPR016032">
    <property type="entry name" value="Sig_transdc_resp-reg_C-effctor"/>
</dbReference>
<dbReference type="EMBL" id="JACHMP010000001">
    <property type="protein sequence ID" value="MBB5818125.1"/>
    <property type="molecule type" value="Genomic_DNA"/>
</dbReference>
<keyword evidence="4" id="KW-0238">DNA-binding</keyword>
<evidence type="ECO:0000259" key="3">
    <source>
        <dbReference type="PROSITE" id="PS50043"/>
    </source>
</evidence>
<comment type="caution">
    <text evidence="4">The sequence shown here is derived from an EMBL/GenBank/DDBJ whole genome shotgun (WGS) entry which is preliminary data.</text>
</comment>
<dbReference type="GO" id="GO:0005737">
    <property type="term" value="C:cytoplasm"/>
    <property type="evidence" value="ECO:0007669"/>
    <property type="project" value="TreeGrafter"/>
</dbReference>
<dbReference type="PRINTS" id="PR00038">
    <property type="entry name" value="HTHLUXR"/>
</dbReference>
<organism evidence="4 5">
    <name type="scientific">Streptosporangium becharense</name>
    <dbReference type="NCBI Taxonomy" id="1816182"/>
    <lineage>
        <taxon>Bacteria</taxon>
        <taxon>Bacillati</taxon>
        <taxon>Actinomycetota</taxon>
        <taxon>Actinomycetes</taxon>
        <taxon>Streptosporangiales</taxon>
        <taxon>Streptosporangiaceae</taxon>
        <taxon>Streptosporangium</taxon>
    </lineage>
</organism>
<keyword evidence="2" id="KW-0067">ATP-binding</keyword>
<keyword evidence="1" id="KW-0547">Nucleotide-binding</keyword>
<reference evidence="4 5" key="1">
    <citation type="submission" date="2020-08" db="EMBL/GenBank/DDBJ databases">
        <title>Sequencing the genomes of 1000 actinobacteria strains.</title>
        <authorList>
            <person name="Klenk H.-P."/>
        </authorList>
    </citation>
    <scope>NUCLEOTIDE SEQUENCE [LARGE SCALE GENOMIC DNA]</scope>
    <source>
        <strain evidence="4 5">DSM 46887</strain>
    </source>
</reference>
<keyword evidence="5" id="KW-1185">Reference proteome</keyword>
<accession>A0A7W9MET6</accession>
<dbReference type="SMART" id="SM00421">
    <property type="entry name" value="HTH_LUXR"/>
    <property type="match status" value="1"/>
</dbReference>
<dbReference type="GO" id="GO:0004016">
    <property type="term" value="F:adenylate cyclase activity"/>
    <property type="evidence" value="ECO:0007669"/>
    <property type="project" value="TreeGrafter"/>
</dbReference>
<evidence type="ECO:0000313" key="5">
    <source>
        <dbReference type="Proteomes" id="UP000540685"/>
    </source>
</evidence>
<dbReference type="InterPro" id="IPR011990">
    <property type="entry name" value="TPR-like_helical_dom_sf"/>
</dbReference>
<dbReference type="PROSITE" id="PS50043">
    <property type="entry name" value="HTH_LUXR_2"/>
    <property type="match status" value="1"/>
</dbReference>
<dbReference type="GO" id="GO:0005524">
    <property type="term" value="F:ATP binding"/>
    <property type="evidence" value="ECO:0007669"/>
    <property type="project" value="UniProtKB-KW"/>
</dbReference>
<dbReference type="CDD" id="cd06170">
    <property type="entry name" value="LuxR_C_like"/>
    <property type="match status" value="1"/>
</dbReference>
<dbReference type="SUPFAM" id="SSF46894">
    <property type="entry name" value="C-terminal effector domain of the bipartite response regulators"/>
    <property type="match status" value="1"/>
</dbReference>
<sequence>MYAFSRRAAEAGVTWLSATCSQADRNLPFGVVSQLFHSAALSIDHASRAARLVEDASLGAGASGARPQESEWLRTTQGLWSVILEISNKNTVLITVDDVEYADSLSWQILLNFVHRLKSANVFIILTAAEGPQGMDPLIEIDLMRHPHYERIGLTSLSFQGVMGMVSASMGDAAAVALGPAFHRITGGNPLLVKALMDDHRGAGAGDREPAVSDGFSRSVRALLHRSDPTMLMVARALAVLGEFALPILLSELLDIRTTTVNQALNCLDAVGILDSLRFRHPAAQAAVLDDLDPSQRREMHRRAAQLLHAEGAAATVVAAHLIEAERFQEPWALAELREAADQALRDDRHEFAVQCLRLAAELTDNDRQRTRTTTMLAQAEWRINPAAANRHVEPLLDAAREERLSFRGLYALLRFLLWYGQHDEAVEVLGRMAGRAAEPGADDAAARLDAVRRWLSCTHPSVLARAGGGTVTGGADTPAPGSHPRGAGATLLASMLRDGPDAGTADAAERVLRSATLDEANLDAAESALFSLIHADRTDKAASWCDVLYAEAVRRRSPTWRALFASLRASIAIRQGDLVAAEKYARTALDILPPRSLGVRIGLPLAALVSATTEMGKYDVAAQYLRQPVPDTIFETRFGLYYLQARARYHLATDQAHAALSDFSDCGRLMRDWELDTPTLVPWRHGAAAALLQMGQQEQARALLEQPYDLASGDSLRIRGIAQRLLAAASDLRQRPPLLREAIDMLQTAGDRLEMAYALVDLTHTLNELGEPNKARMIGYRADSVAGECRAEPLRQAVRHSTDGGESGGGPEAISVLSDAEQRVASLAALGYTNREISRKIYITVSTVEQHLTRIYRKLNVRGRRDLPAQFSQM</sequence>
<dbReference type="PROSITE" id="PS00622">
    <property type="entry name" value="HTH_LUXR_1"/>
    <property type="match status" value="1"/>
</dbReference>
<dbReference type="GO" id="GO:0006355">
    <property type="term" value="P:regulation of DNA-templated transcription"/>
    <property type="evidence" value="ECO:0007669"/>
    <property type="project" value="InterPro"/>
</dbReference>
<dbReference type="PANTHER" id="PTHR16305:SF35">
    <property type="entry name" value="TRANSCRIPTIONAL ACTIVATOR DOMAIN"/>
    <property type="match status" value="1"/>
</dbReference>
<dbReference type="AlphaFoldDB" id="A0A7W9MET6"/>
<evidence type="ECO:0000256" key="1">
    <source>
        <dbReference type="ARBA" id="ARBA00022741"/>
    </source>
</evidence>
<proteinExistence type="predicted"/>
<feature type="domain" description="HTH luxR-type" evidence="3">
    <location>
        <begin position="811"/>
        <end position="875"/>
    </location>
</feature>